<gene>
    <name evidence="2" type="ORF">GMI68_04055</name>
    <name evidence="3" type="ORF">J7S26_08535</name>
</gene>
<dbReference type="AlphaFoldDB" id="A0A9E6SUL6"/>
<dbReference type="InterPro" id="IPR003729">
    <property type="entry name" value="Bi_nuclease_dom"/>
</dbReference>
<keyword evidence="4" id="KW-1185">Reference proteome</keyword>
<dbReference type="GO" id="GO:0004518">
    <property type="term" value="F:nuclease activity"/>
    <property type="evidence" value="ECO:0007669"/>
    <property type="project" value="InterPro"/>
</dbReference>
<dbReference type="EMBL" id="CP072829">
    <property type="protein sequence ID" value="QTU84367.1"/>
    <property type="molecule type" value="Genomic_DNA"/>
</dbReference>
<dbReference type="SUPFAM" id="SSF103256">
    <property type="entry name" value="Hypothetical protein TM0160"/>
    <property type="match status" value="1"/>
</dbReference>
<dbReference type="PANTHER" id="PTHR15160:SF1">
    <property type="entry name" value="VON HIPPEL-LINDAU DISEASE TUMOR SUPPRESSOR"/>
    <property type="match status" value="1"/>
</dbReference>
<dbReference type="InterPro" id="IPR036104">
    <property type="entry name" value="BFN_sf"/>
</dbReference>
<dbReference type="Proteomes" id="UP000671910">
    <property type="component" value="Chromosome"/>
</dbReference>
<name>A0A9E6SUL6_9ACTN</name>
<feature type="domain" description="BFN" evidence="1">
    <location>
        <begin position="1"/>
        <end position="138"/>
    </location>
</feature>
<dbReference type="PANTHER" id="PTHR15160">
    <property type="entry name" value="VON HIPPEL-LINDAU PROTEIN"/>
    <property type="match status" value="1"/>
</dbReference>
<sequence length="170" mass="18680">MTPVAIQTLIVSTNGAPSVVVLRPMEDSPENGRIRIVPIWIGLHEASQLGLALENTRFARPMTHDLFLDATTNLDAVIDHVLINKVQGSTFFSQLVLKQYDRLISLDARPSDAIALAIRQKAPLYIEESVLDQASLPYVIKRSNAAQATEKELADFRAFVANLAPEDFGA</sequence>
<evidence type="ECO:0000313" key="5">
    <source>
        <dbReference type="Proteomes" id="UP000671910"/>
    </source>
</evidence>
<evidence type="ECO:0000259" key="1">
    <source>
        <dbReference type="PROSITE" id="PS51658"/>
    </source>
</evidence>
<protein>
    <submittedName>
        <fullName evidence="3">Bifunctional nuclease family protein</fullName>
    </submittedName>
</protein>
<dbReference type="Gene3D" id="3.10.690.10">
    <property type="entry name" value="Bifunctional nuclease domain"/>
    <property type="match status" value="1"/>
</dbReference>
<dbReference type="Proteomes" id="UP000636394">
    <property type="component" value="Unassembled WGS sequence"/>
</dbReference>
<proteinExistence type="predicted"/>
<evidence type="ECO:0000313" key="2">
    <source>
        <dbReference type="EMBL" id="NHM13950.1"/>
    </source>
</evidence>
<evidence type="ECO:0000313" key="3">
    <source>
        <dbReference type="EMBL" id="QTU84367.1"/>
    </source>
</evidence>
<dbReference type="Pfam" id="PF02577">
    <property type="entry name" value="BFN_dom"/>
    <property type="match status" value="1"/>
</dbReference>
<dbReference type="PROSITE" id="PS51658">
    <property type="entry name" value="BFN"/>
    <property type="match status" value="1"/>
</dbReference>
<dbReference type="EMBL" id="WPCR01000004">
    <property type="protein sequence ID" value="NHM13950.1"/>
    <property type="molecule type" value="Genomic_DNA"/>
</dbReference>
<accession>A0A9E6SUL6</accession>
<organism evidence="3 5">
    <name type="scientific">Xiamenia xianingshaonis</name>
    <dbReference type="NCBI Taxonomy" id="2682776"/>
    <lineage>
        <taxon>Bacteria</taxon>
        <taxon>Bacillati</taxon>
        <taxon>Actinomycetota</taxon>
        <taxon>Coriobacteriia</taxon>
        <taxon>Eggerthellales</taxon>
        <taxon>Eggerthellaceae</taxon>
        <taxon>Xiamenia</taxon>
    </lineage>
</organism>
<evidence type="ECO:0000313" key="4">
    <source>
        <dbReference type="Proteomes" id="UP000636394"/>
    </source>
</evidence>
<dbReference type="RefSeq" id="WP_166339072.1">
    <property type="nucleotide sequence ID" value="NZ_CP072829.1"/>
</dbReference>
<reference evidence="3" key="2">
    <citation type="submission" date="2021-04" db="EMBL/GenBank/DDBJ databases">
        <title>Novel species in family Eggerthellaceae.</title>
        <authorList>
            <person name="Zhang G."/>
        </authorList>
    </citation>
    <scope>NUCLEOTIDE SEQUENCE</scope>
    <source>
        <strain evidence="3">Zg-886</strain>
    </source>
</reference>
<dbReference type="KEGG" id="ebz:J7S26_08535"/>
<reference evidence="2 4" key="1">
    <citation type="submission" date="2019-11" db="EMBL/GenBank/DDBJ databases">
        <title>Eggerthellaceae novel genus isolated from the rectal contents of marmort.</title>
        <authorList>
            <person name="Zhang G."/>
        </authorList>
    </citation>
    <scope>NUCLEOTIDE SEQUENCE [LARGE SCALE GENOMIC DNA]</scope>
    <source>
        <strain evidence="2">Zg-886</strain>
        <strain evidence="4">zg-886</strain>
    </source>
</reference>